<keyword evidence="4" id="KW-1185">Reference proteome</keyword>
<organism evidence="3 4">
    <name type="scientific">Marinobacterium weihaiense</name>
    <dbReference type="NCBI Taxonomy" id="2851016"/>
    <lineage>
        <taxon>Bacteria</taxon>
        <taxon>Pseudomonadati</taxon>
        <taxon>Pseudomonadota</taxon>
        <taxon>Gammaproteobacteria</taxon>
        <taxon>Oceanospirillales</taxon>
        <taxon>Oceanospirillaceae</taxon>
        <taxon>Marinobacterium</taxon>
    </lineage>
</organism>
<dbReference type="EMBL" id="JAHQZT010000008">
    <property type="protein sequence ID" value="MBV0933223.1"/>
    <property type="molecule type" value="Genomic_DNA"/>
</dbReference>
<gene>
    <name evidence="3" type="ORF">KTN04_07730</name>
</gene>
<accession>A0ABS6MAA5</accession>
<evidence type="ECO:0000313" key="3">
    <source>
        <dbReference type="EMBL" id="MBV0933223.1"/>
    </source>
</evidence>
<evidence type="ECO:0000259" key="2">
    <source>
        <dbReference type="PROSITE" id="PS50109"/>
    </source>
</evidence>
<dbReference type="CDD" id="cd00075">
    <property type="entry name" value="HATPase"/>
    <property type="match status" value="1"/>
</dbReference>
<dbReference type="Pfam" id="PF02518">
    <property type="entry name" value="HATPase_c"/>
    <property type="match status" value="1"/>
</dbReference>
<proteinExistence type="predicted"/>
<dbReference type="Proteomes" id="UP000755551">
    <property type="component" value="Unassembled WGS sequence"/>
</dbReference>
<protein>
    <submittedName>
        <fullName evidence="3">Sensor histidine kinase</fullName>
    </submittedName>
</protein>
<dbReference type="RefSeq" id="WP_217334648.1">
    <property type="nucleotide sequence ID" value="NZ_JAHQZT010000008.1"/>
</dbReference>
<keyword evidence="1" id="KW-0812">Transmembrane</keyword>
<dbReference type="InterPro" id="IPR048760">
    <property type="entry name" value="VP0354-like_sensor_dom"/>
</dbReference>
<reference evidence="3 4" key="1">
    <citation type="submission" date="2021-06" db="EMBL/GenBank/DDBJ databases">
        <title>Bacterium isolated from marine sediment.</title>
        <authorList>
            <person name="Zhu K.-L."/>
            <person name="Du Z.-J."/>
            <person name="Liang Q.-Y."/>
        </authorList>
    </citation>
    <scope>NUCLEOTIDE SEQUENCE [LARGE SCALE GENOMIC DNA]</scope>
    <source>
        <strain evidence="3 4">A346</strain>
    </source>
</reference>
<sequence>MTEPRRCRRHTLKLWLILMLPLLLTITASAWVTYTELYRLRLDPVITHHDRLLDQLGYQLGQELGHIGQLTLLLKRSHAVDSSLQPHTPPQRAQLARHLARFSQSSTLISQLCWLDAHGHEQVRVNVIDGRPRPVPQARLQDKSQRYYVQAARALAADHIYYSPLDLNIEQGQVVRPLEPTLRTLVKTGLADDLHPGLLVLNFNLQPFFRQLRQQQDAVTRPAMINADGYWLLHADPAQEWGFALQQPEQTLQARYPQLWQQMQNASSARAIERHDRLWSYARIEPGYSVGSDADTPATHWFLLMSTPPDMLPALRQSLLLPIGLISLLALLLGGALLYRVAHSETQRRHLLVQLEQEQTSLKHTNTELQQALQHQQLLQDELVETRKLSSLGMTVAGVAHELNTPTGGALMTLSTLETDLQRLQSAVDGTGLTRTELTDYMTRTASGLALIRRHLGKAGDLIRRFKRLAQDRSLDAPVRFELQECLQDLQLSLQPRLAAQSVQLSLEVPACTLFSHPGILSQVLQNLVENALNHAFTHGTPGHIQVQGEYAPPADTSQTGAHPADAPEQLILHVRDDGNGIEPALQPTLFDPFVTSGRGRGHTGLGLHLVHQWVTQVLQGHIQLYSLPGQGTRFTLTLPIDLRDRQTSP</sequence>
<dbReference type="InterPro" id="IPR003594">
    <property type="entry name" value="HATPase_dom"/>
</dbReference>
<keyword evidence="3" id="KW-0418">Kinase</keyword>
<dbReference type="PANTHER" id="PTHR43065:SF42">
    <property type="entry name" value="TWO-COMPONENT SENSOR PPRA"/>
    <property type="match status" value="1"/>
</dbReference>
<dbReference type="Pfam" id="PF21623">
    <property type="entry name" value="HK_sensor_dom_bact"/>
    <property type="match status" value="1"/>
</dbReference>
<dbReference type="SMART" id="SM00387">
    <property type="entry name" value="HATPase_c"/>
    <property type="match status" value="1"/>
</dbReference>
<feature type="transmembrane region" description="Helical" evidence="1">
    <location>
        <begin position="319"/>
        <end position="339"/>
    </location>
</feature>
<name>A0ABS6MAA5_9GAMM</name>
<keyword evidence="1" id="KW-0472">Membrane</keyword>
<dbReference type="GO" id="GO:0016301">
    <property type="term" value="F:kinase activity"/>
    <property type="evidence" value="ECO:0007669"/>
    <property type="project" value="UniProtKB-KW"/>
</dbReference>
<comment type="caution">
    <text evidence="3">The sequence shown here is derived from an EMBL/GenBank/DDBJ whole genome shotgun (WGS) entry which is preliminary data.</text>
</comment>
<evidence type="ECO:0000256" key="1">
    <source>
        <dbReference type="SAM" id="Phobius"/>
    </source>
</evidence>
<dbReference type="PROSITE" id="PS50109">
    <property type="entry name" value="HIS_KIN"/>
    <property type="match status" value="1"/>
</dbReference>
<dbReference type="InterPro" id="IPR005467">
    <property type="entry name" value="His_kinase_dom"/>
</dbReference>
<feature type="domain" description="Histidine kinase" evidence="2">
    <location>
        <begin position="398"/>
        <end position="643"/>
    </location>
</feature>
<dbReference type="PANTHER" id="PTHR43065">
    <property type="entry name" value="SENSOR HISTIDINE KINASE"/>
    <property type="match status" value="1"/>
</dbReference>
<keyword evidence="1" id="KW-1133">Transmembrane helix</keyword>
<keyword evidence="3" id="KW-0808">Transferase</keyword>
<evidence type="ECO:0000313" key="4">
    <source>
        <dbReference type="Proteomes" id="UP000755551"/>
    </source>
</evidence>